<dbReference type="GO" id="GO:0005886">
    <property type="term" value="C:plasma membrane"/>
    <property type="evidence" value="ECO:0000318"/>
    <property type="project" value="GO_Central"/>
</dbReference>
<dbReference type="AlphaFoldDB" id="B9T9U8"/>
<evidence type="ECO:0000256" key="4">
    <source>
        <dbReference type="ARBA" id="ARBA00022989"/>
    </source>
</evidence>
<keyword evidence="3 7" id="KW-0812">Transmembrane</keyword>
<evidence type="ECO:0000256" key="2">
    <source>
        <dbReference type="ARBA" id="ARBA00022475"/>
    </source>
</evidence>
<evidence type="ECO:0000256" key="7">
    <source>
        <dbReference type="SAM" id="Phobius"/>
    </source>
</evidence>
<keyword evidence="2" id="KW-1003">Cell membrane</keyword>
<feature type="transmembrane region" description="Helical" evidence="7">
    <location>
        <begin position="357"/>
        <end position="376"/>
    </location>
</feature>
<evidence type="ECO:0000313" key="10">
    <source>
        <dbReference type="EMBL" id="EEF27368.1"/>
    </source>
</evidence>
<evidence type="ECO:0000256" key="3">
    <source>
        <dbReference type="ARBA" id="ARBA00022692"/>
    </source>
</evidence>
<protein>
    <recommendedName>
        <fullName evidence="12">ABC3 transporter permease protein domain-containing protein</fullName>
    </recommendedName>
</protein>
<evidence type="ECO:0008006" key="12">
    <source>
        <dbReference type="Google" id="ProtNLM"/>
    </source>
</evidence>
<dbReference type="InterPro" id="IPR025857">
    <property type="entry name" value="MacB_PCD"/>
</dbReference>
<evidence type="ECO:0000256" key="6">
    <source>
        <dbReference type="ARBA" id="ARBA00038076"/>
    </source>
</evidence>
<dbReference type="GO" id="GO:0022857">
    <property type="term" value="F:transmembrane transporter activity"/>
    <property type="evidence" value="ECO:0000318"/>
    <property type="project" value="GO_Central"/>
</dbReference>
<dbReference type="Proteomes" id="UP000008311">
    <property type="component" value="Unassembled WGS sequence"/>
</dbReference>
<feature type="domain" description="ABC3 transporter permease C-terminal" evidence="8">
    <location>
        <begin position="360"/>
        <end position="472"/>
    </location>
</feature>
<feature type="domain" description="ABC3 transporter permease C-terminal" evidence="8">
    <location>
        <begin position="1"/>
        <end position="84"/>
    </location>
</feature>
<dbReference type="PANTHER" id="PTHR30572">
    <property type="entry name" value="MEMBRANE COMPONENT OF TRANSPORTER-RELATED"/>
    <property type="match status" value="1"/>
</dbReference>
<gene>
    <name evidence="10" type="ORF">RCOM_0330250</name>
</gene>
<proteinExistence type="inferred from homology"/>
<evidence type="ECO:0000259" key="9">
    <source>
        <dbReference type="Pfam" id="PF12704"/>
    </source>
</evidence>
<comment type="similarity">
    <text evidence="6">Belongs to the ABC-4 integral membrane protein family.</text>
</comment>
<reference evidence="11" key="1">
    <citation type="journal article" date="2010" name="Nat. Biotechnol.">
        <title>Draft genome sequence of the oilseed species Ricinus communis.</title>
        <authorList>
            <person name="Chan A.P."/>
            <person name="Crabtree J."/>
            <person name="Zhao Q."/>
            <person name="Lorenzi H."/>
            <person name="Orvis J."/>
            <person name="Puiu D."/>
            <person name="Melake-Berhan A."/>
            <person name="Jones K.M."/>
            <person name="Redman J."/>
            <person name="Chen G."/>
            <person name="Cahoon E.B."/>
            <person name="Gedil M."/>
            <person name="Stanke M."/>
            <person name="Haas B.J."/>
            <person name="Wortman J.R."/>
            <person name="Fraser-Liggett C.M."/>
            <person name="Ravel J."/>
            <person name="Rabinowicz P.D."/>
        </authorList>
    </citation>
    <scope>NUCLEOTIDE SEQUENCE [LARGE SCALE GENOMIC DNA]</scope>
    <source>
        <strain evidence="11">cv. Hale</strain>
    </source>
</reference>
<evidence type="ECO:0000256" key="5">
    <source>
        <dbReference type="ARBA" id="ARBA00023136"/>
    </source>
</evidence>
<feature type="domain" description="MacB-like periplasmic core" evidence="9">
    <location>
        <begin position="169"/>
        <end position="285"/>
    </location>
</feature>
<comment type="subcellular location">
    <subcellularLocation>
        <location evidence="1">Cell membrane</location>
        <topology evidence="1">Multi-pass membrane protein</topology>
    </subcellularLocation>
</comment>
<evidence type="ECO:0000259" key="8">
    <source>
        <dbReference type="Pfam" id="PF02687"/>
    </source>
</evidence>
<dbReference type="InterPro" id="IPR050250">
    <property type="entry name" value="Macrolide_Exporter_MacB"/>
</dbReference>
<name>B9T9U8_RICCO</name>
<keyword evidence="5 7" id="KW-0472">Membrane</keyword>
<feature type="transmembrane region" description="Helical" evidence="7">
    <location>
        <begin position="411"/>
        <end position="429"/>
    </location>
</feature>
<dbReference type="InParanoid" id="B9T9U8"/>
<evidence type="ECO:0000256" key="1">
    <source>
        <dbReference type="ARBA" id="ARBA00004651"/>
    </source>
</evidence>
<evidence type="ECO:0000313" key="11">
    <source>
        <dbReference type="Proteomes" id="UP000008311"/>
    </source>
</evidence>
<feature type="transmembrane region" description="Helical" evidence="7">
    <location>
        <begin position="12"/>
        <end position="36"/>
    </location>
</feature>
<keyword evidence="11" id="KW-1185">Reference proteome</keyword>
<accession>B9T9U8</accession>
<dbReference type="EMBL" id="EQ975465">
    <property type="protein sequence ID" value="EEF27368.1"/>
    <property type="molecule type" value="Genomic_DNA"/>
</dbReference>
<dbReference type="Pfam" id="PF12704">
    <property type="entry name" value="MacB_PCD"/>
    <property type="match status" value="1"/>
</dbReference>
<dbReference type="Pfam" id="PF02687">
    <property type="entry name" value="FtsX"/>
    <property type="match status" value="2"/>
</dbReference>
<sequence>MRKMLGASAGRVAGLFVAESVLVALAATVLGLLLAWLALPLFSHMVNRELDGMLRFSNIACALALGGMLGLLTAIYPAWIALRVRPVQVLAGRPDAESVGSRRFRRALTVLQAATAMCLTGVTLAIAWQTDYMMHAEPGFDPAPLLVIGLPEPLRDSDKARGLMAALSAQPGVEGVAVSEDPVGKLDMAWSRELTRPGGTPALMDMKGVSANFFELYRIQPVAGRLFDPRRDKEDDPVPVVVNAIAARALGFASPQAALGETVLFTGFDGKVVRKRIVGIAPELRFQSLRSPPRATAFELWTAGVTLSVRVRGDQAIAEETVRRLWSQYFPEQILNLQRADAILAANYADDARMVRVLVSASLVAMLIAAFGTYSLSATTVQRRAREIVLRKLHGARRTDIGLLVMRETSALTLLAAVIGLPIALLLTQRYLSNYVAHAPIGGWTLLLALLLTLLATAIAATRHAWTAVRLPPADALRS</sequence>
<feature type="transmembrane region" description="Helical" evidence="7">
    <location>
        <begin position="107"/>
        <end position="128"/>
    </location>
</feature>
<keyword evidence="4 7" id="KW-1133">Transmembrane helix</keyword>
<feature type="transmembrane region" description="Helical" evidence="7">
    <location>
        <begin position="56"/>
        <end position="79"/>
    </location>
</feature>
<organism evidence="10 11">
    <name type="scientific">Ricinus communis</name>
    <name type="common">Castor bean</name>
    <dbReference type="NCBI Taxonomy" id="3988"/>
    <lineage>
        <taxon>Eukaryota</taxon>
        <taxon>Viridiplantae</taxon>
        <taxon>Streptophyta</taxon>
        <taxon>Embryophyta</taxon>
        <taxon>Tracheophyta</taxon>
        <taxon>Spermatophyta</taxon>
        <taxon>Magnoliopsida</taxon>
        <taxon>eudicotyledons</taxon>
        <taxon>Gunneridae</taxon>
        <taxon>Pentapetalae</taxon>
        <taxon>rosids</taxon>
        <taxon>fabids</taxon>
        <taxon>Malpighiales</taxon>
        <taxon>Euphorbiaceae</taxon>
        <taxon>Acalyphoideae</taxon>
        <taxon>Acalypheae</taxon>
        <taxon>Ricinus</taxon>
    </lineage>
</organism>
<dbReference type="InterPro" id="IPR003838">
    <property type="entry name" value="ABC3_permease_C"/>
</dbReference>
<dbReference type="PANTHER" id="PTHR30572:SF4">
    <property type="entry name" value="ABC TRANSPORTER PERMEASE YTRF"/>
    <property type="match status" value="1"/>
</dbReference>
<feature type="transmembrane region" description="Helical" evidence="7">
    <location>
        <begin position="441"/>
        <end position="461"/>
    </location>
</feature>